<reference evidence="1" key="1">
    <citation type="submission" date="2022-08" db="EMBL/GenBank/DDBJ databases">
        <title>Alicyclobacillus dauci DSM2870, complete genome.</title>
        <authorList>
            <person name="Wang Q."/>
            <person name="Cai R."/>
            <person name="Wang Z."/>
        </authorList>
    </citation>
    <scope>NUCLEOTIDE SEQUENCE</scope>
    <source>
        <strain evidence="1">DSM 28700</strain>
    </source>
</reference>
<name>A0ABY6Z5W7_9BACL</name>
<evidence type="ECO:0000313" key="2">
    <source>
        <dbReference type="Proteomes" id="UP001164803"/>
    </source>
</evidence>
<proteinExistence type="predicted"/>
<gene>
    <name evidence="1" type="ORF">NZD86_06535</name>
</gene>
<keyword evidence="2" id="KW-1185">Reference proteome</keyword>
<dbReference type="Proteomes" id="UP001164803">
    <property type="component" value="Chromosome"/>
</dbReference>
<organism evidence="1 2">
    <name type="scientific">Alicyclobacillus dauci</name>
    <dbReference type="NCBI Taxonomy" id="1475485"/>
    <lineage>
        <taxon>Bacteria</taxon>
        <taxon>Bacillati</taxon>
        <taxon>Bacillota</taxon>
        <taxon>Bacilli</taxon>
        <taxon>Bacillales</taxon>
        <taxon>Alicyclobacillaceae</taxon>
        <taxon>Alicyclobacillus</taxon>
    </lineage>
</organism>
<dbReference type="RefSeq" id="WP_268045699.1">
    <property type="nucleotide sequence ID" value="NZ_CP104064.1"/>
</dbReference>
<accession>A0ABY6Z5W7</accession>
<dbReference type="EMBL" id="CP104064">
    <property type="protein sequence ID" value="WAH38140.1"/>
    <property type="molecule type" value="Genomic_DNA"/>
</dbReference>
<evidence type="ECO:0000313" key="1">
    <source>
        <dbReference type="EMBL" id="WAH38140.1"/>
    </source>
</evidence>
<dbReference type="Gene3D" id="2.30.30.110">
    <property type="match status" value="1"/>
</dbReference>
<protein>
    <submittedName>
        <fullName evidence="1">Type II toxin-antitoxin system PemK/MazF family toxin</fullName>
    </submittedName>
</protein>
<dbReference type="InterPro" id="IPR011067">
    <property type="entry name" value="Plasmid_toxin/cell-grow_inhib"/>
</dbReference>
<sequence>MSFINQDRLKAYAKAHGQKNVKQDQYVSDELDSTLHGEKDLLENKQIKKVVPHILFKDFWNTYGILGPLRDDDPKKRYSRGRKIYVDFGTGNIGKEASLPHPAFVLMNMAQTVIVVPTHSDEDAKAEAYSEEVKKATIWCPKDGVIFPKDTTINMYDIRSVSKHRVINDLKCDAEDYIMPDDAVKKLNQLSGEKDLFPYGVDLKTVLQLKVMELFAPGILKELKDLRNKSNQDD</sequence>